<feature type="transmembrane region" description="Helical" evidence="9">
    <location>
        <begin position="16"/>
        <end position="34"/>
    </location>
</feature>
<dbReference type="InterPro" id="IPR011527">
    <property type="entry name" value="ABC1_TM_dom"/>
</dbReference>
<evidence type="ECO:0000256" key="4">
    <source>
        <dbReference type="ARBA" id="ARBA00022692"/>
    </source>
</evidence>
<evidence type="ECO:0000256" key="9">
    <source>
        <dbReference type="SAM" id="Phobius"/>
    </source>
</evidence>
<feature type="domain" description="ABC transmembrane type-1" evidence="11">
    <location>
        <begin position="18"/>
        <end position="300"/>
    </location>
</feature>
<dbReference type="PROSITE" id="PS50929">
    <property type="entry name" value="ABC_TM1F"/>
    <property type="match status" value="1"/>
</dbReference>
<dbReference type="InterPro" id="IPR036640">
    <property type="entry name" value="ABC1_TM_sf"/>
</dbReference>
<dbReference type="GO" id="GO:0016887">
    <property type="term" value="F:ATP hydrolysis activity"/>
    <property type="evidence" value="ECO:0007669"/>
    <property type="project" value="InterPro"/>
</dbReference>
<evidence type="ECO:0000256" key="2">
    <source>
        <dbReference type="ARBA" id="ARBA00022448"/>
    </source>
</evidence>
<sequence length="578" mass="63265">MLINLLKEKLRPYRHLLWIVVVFQAIQSLAGLYLPTLNARIIDRGITQGDTKYIWHVGGLMLLTTLVQVLLSIAAIYFGSRASMGFGRDTRSALFHQVNSFSSREVAHFGAPSLITRITNDVQQVQMLVLTTCTLLLAAPFTAIGGLVLALQQDVNLSWIIVIAIPLVMSILGTVVYKMVPTFRVMQVRIDRINEILREQLSGIRVVRAFVREPQEIARFQEANHDVAQTALRGGRLMSLMFPTATFIVNVSCVAVVWFGSNRIAAGQMKLGPMVAFLTYLAQILMSVMMATFMAAIWPRAAVSAERIQEVLSTTSSVPIPTHPTPITQTRVDLELRNVDFEYPGAASPVLHNISFKVAAGETLAIIGSTGSGKTTLLNLVARLFDATSGAVLIDGVNVSDMAPAELWSRIGLVPQKPYLFSGTISSNLCYGKQDATEQEMWNALTIAQADSFVRDMPGGLEAVITQGGTNVSGGQRQRLAIARALIRQPEIYLFDDSFSALDLSTDAKLRAALKPHLKDSVTLIVGQRVSTIRHANQILVLEDGIVVGLGTHEELRRSCPTYEEIVLSQALQEGDDL</sequence>
<evidence type="ECO:0000256" key="3">
    <source>
        <dbReference type="ARBA" id="ARBA00022475"/>
    </source>
</evidence>
<evidence type="ECO:0000259" key="11">
    <source>
        <dbReference type="PROSITE" id="PS50929"/>
    </source>
</evidence>
<dbReference type="Pfam" id="PF00005">
    <property type="entry name" value="ABC_tran"/>
    <property type="match status" value="1"/>
</dbReference>
<feature type="transmembrane region" description="Helical" evidence="9">
    <location>
        <begin position="280"/>
        <end position="298"/>
    </location>
</feature>
<evidence type="ECO:0000256" key="1">
    <source>
        <dbReference type="ARBA" id="ARBA00004651"/>
    </source>
</evidence>
<keyword evidence="3" id="KW-1003">Cell membrane</keyword>
<dbReference type="PROSITE" id="PS50893">
    <property type="entry name" value="ABC_TRANSPORTER_2"/>
    <property type="match status" value="1"/>
</dbReference>
<dbReference type="EMBL" id="CAEZSL010000071">
    <property type="protein sequence ID" value="CAB4543197.1"/>
    <property type="molecule type" value="Genomic_DNA"/>
</dbReference>
<dbReference type="FunFam" id="3.40.50.300:FF:000854">
    <property type="entry name" value="Multidrug ABC transporter ATP-binding protein"/>
    <property type="match status" value="1"/>
</dbReference>
<dbReference type="CDD" id="cd18548">
    <property type="entry name" value="ABC_6TM_Tm287_like"/>
    <property type="match status" value="1"/>
</dbReference>
<dbReference type="GO" id="GO:0005524">
    <property type="term" value="F:ATP binding"/>
    <property type="evidence" value="ECO:0007669"/>
    <property type="project" value="UniProtKB-KW"/>
</dbReference>
<keyword evidence="4 9" id="KW-0812">Transmembrane</keyword>
<dbReference type="GO" id="GO:0005886">
    <property type="term" value="C:plasma membrane"/>
    <property type="evidence" value="ECO:0007669"/>
    <property type="project" value="UniProtKB-SubCell"/>
</dbReference>
<dbReference type="SUPFAM" id="SSF90123">
    <property type="entry name" value="ABC transporter transmembrane region"/>
    <property type="match status" value="1"/>
</dbReference>
<keyword evidence="5" id="KW-0547">Nucleotide-binding</keyword>
<proteinExistence type="predicted"/>
<dbReference type="Gene3D" id="3.40.50.300">
    <property type="entry name" value="P-loop containing nucleotide triphosphate hydrolases"/>
    <property type="match status" value="1"/>
</dbReference>
<keyword evidence="6" id="KW-0067">ATP-binding</keyword>
<evidence type="ECO:0000256" key="7">
    <source>
        <dbReference type="ARBA" id="ARBA00022989"/>
    </source>
</evidence>
<protein>
    <submittedName>
        <fullName evidence="12">Unannotated protein</fullName>
    </submittedName>
</protein>
<feature type="transmembrane region" description="Helical" evidence="9">
    <location>
        <begin position="157"/>
        <end position="177"/>
    </location>
</feature>
<dbReference type="SMART" id="SM00382">
    <property type="entry name" value="AAA"/>
    <property type="match status" value="1"/>
</dbReference>
<feature type="domain" description="ABC transporter" evidence="10">
    <location>
        <begin position="334"/>
        <end position="569"/>
    </location>
</feature>
<dbReference type="InterPro" id="IPR017871">
    <property type="entry name" value="ABC_transporter-like_CS"/>
</dbReference>
<dbReference type="PROSITE" id="PS00211">
    <property type="entry name" value="ABC_TRANSPORTER_1"/>
    <property type="match status" value="1"/>
</dbReference>
<evidence type="ECO:0000256" key="6">
    <source>
        <dbReference type="ARBA" id="ARBA00022840"/>
    </source>
</evidence>
<feature type="transmembrane region" description="Helical" evidence="9">
    <location>
        <begin position="240"/>
        <end position="260"/>
    </location>
</feature>
<dbReference type="InterPro" id="IPR039421">
    <property type="entry name" value="Type_1_exporter"/>
</dbReference>
<keyword evidence="2" id="KW-0813">Transport</keyword>
<dbReference type="FunFam" id="1.20.1560.10:FF:000040">
    <property type="entry name" value="Multidrug ABC transporter ATP-binding protein"/>
    <property type="match status" value="1"/>
</dbReference>
<dbReference type="GO" id="GO:0015421">
    <property type="term" value="F:ABC-type oligopeptide transporter activity"/>
    <property type="evidence" value="ECO:0007669"/>
    <property type="project" value="TreeGrafter"/>
</dbReference>
<dbReference type="SUPFAM" id="SSF52540">
    <property type="entry name" value="P-loop containing nucleoside triphosphate hydrolases"/>
    <property type="match status" value="1"/>
</dbReference>
<evidence type="ECO:0000256" key="8">
    <source>
        <dbReference type="ARBA" id="ARBA00023136"/>
    </source>
</evidence>
<dbReference type="PANTHER" id="PTHR43394:SF1">
    <property type="entry name" value="ATP-BINDING CASSETTE SUB-FAMILY B MEMBER 10, MITOCHONDRIAL"/>
    <property type="match status" value="1"/>
</dbReference>
<dbReference type="InterPro" id="IPR027417">
    <property type="entry name" value="P-loop_NTPase"/>
</dbReference>
<feature type="transmembrane region" description="Helical" evidence="9">
    <location>
        <begin position="54"/>
        <end position="78"/>
    </location>
</feature>
<evidence type="ECO:0000313" key="12">
    <source>
        <dbReference type="EMBL" id="CAB4543197.1"/>
    </source>
</evidence>
<dbReference type="Gene3D" id="1.20.1560.10">
    <property type="entry name" value="ABC transporter type 1, transmembrane domain"/>
    <property type="match status" value="1"/>
</dbReference>
<dbReference type="AlphaFoldDB" id="A0A6J6BWW4"/>
<dbReference type="InterPro" id="IPR003593">
    <property type="entry name" value="AAA+_ATPase"/>
</dbReference>
<gene>
    <name evidence="12" type="ORF">UFOPK1421_00770</name>
</gene>
<keyword evidence="7 9" id="KW-1133">Transmembrane helix</keyword>
<feature type="transmembrane region" description="Helical" evidence="9">
    <location>
        <begin position="127"/>
        <end position="151"/>
    </location>
</feature>
<name>A0A6J6BWW4_9ZZZZ</name>
<dbReference type="Pfam" id="PF00664">
    <property type="entry name" value="ABC_membrane"/>
    <property type="match status" value="1"/>
</dbReference>
<dbReference type="InterPro" id="IPR003439">
    <property type="entry name" value="ABC_transporter-like_ATP-bd"/>
</dbReference>
<evidence type="ECO:0000256" key="5">
    <source>
        <dbReference type="ARBA" id="ARBA00022741"/>
    </source>
</evidence>
<organism evidence="12">
    <name type="scientific">freshwater metagenome</name>
    <dbReference type="NCBI Taxonomy" id="449393"/>
    <lineage>
        <taxon>unclassified sequences</taxon>
        <taxon>metagenomes</taxon>
        <taxon>ecological metagenomes</taxon>
    </lineage>
</organism>
<dbReference type="PANTHER" id="PTHR43394">
    <property type="entry name" value="ATP-DEPENDENT PERMEASE MDL1, MITOCHONDRIAL"/>
    <property type="match status" value="1"/>
</dbReference>
<evidence type="ECO:0000259" key="10">
    <source>
        <dbReference type="PROSITE" id="PS50893"/>
    </source>
</evidence>
<comment type="subcellular location">
    <subcellularLocation>
        <location evidence="1">Cell membrane</location>
        <topology evidence="1">Multi-pass membrane protein</topology>
    </subcellularLocation>
</comment>
<reference evidence="12" key="1">
    <citation type="submission" date="2020-05" db="EMBL/GenBank/DDBJ databases">
        <authorList>
            <person name="Chiriac C."/>
            <person name="Salcher M."/>
            <person name="Ghai R."/>
            <person name="Kavagutti S V."/>
        </authorList>
    </citation>
    <scope>NUCLEOTIDE SEQUENCE</scope>
</reference>
<accession>A0A6J6BWW4</accession>
<keyword evidence="8 9" id="KW-0472">Membrane</keyword>